<evidence type="ECO:0000313" key="3">
    <source>
        <dbReference type="Proteomes" id="UP000027178"/>
    </source>
</evidence>
<dbReference type="EMBL" id="JNBY01000155">
    <property type="protein sequence ID" value="KDN81047.1"/>
    <property type="molecule type" value="Genomic_DNA"/>
</dbReference>
<sequence>MSTTDEHPAPRADQHDVQGPSAEARAVPLLGVHALPRDPAGLLLVVDRGTEGGRDLPSNLTDSELPAIALTRHLRGAAGVEAGAGRLLAGDGVSRDRGGMA</sequence>
<protein>
    <submittedName>
        <fullName evidence="2">Uncharacterized protein</fullName>
    </submittedName>
</protein>
<feature type="region of interest" description="Disordered" evidence="1">
    <location>
        <begin position="1"/>
        <end position="24"/>
    </location>
</feature>
<organism evidence="2 3">
    <name type="scientific">Kitasatospora cheerisanensis KCTC 2395</name>
    <dbReference type="NCBI Taxonomy" id="1348663"/>
    <lineage>
        <taxon>Bacteria</taxon>
        <taxon>Bacillati</taxon>
        <taxon>Actinomycetota</taxon>
        <taxon>Actinomycetes</taxon>
        <taxon>Kitasatosporales</taxon>
        <taxon>Streptomycetaceae</taxon>
        <taxon>Kitasatospora</taxon>
    </lineage>
</organism>
<dbReference type="HOGENOM" id="CLU_2287749_0_0_11"/>
<feature type="compositionally biased region" description="Basic and acidic residues" evidence="1">
    <location>
        <begin position="1"/>
        <end position="16"/>
    </location>
</feature>
<evidence type="ECO:0000313" key="2">
    <source>
        <dbReference type="EMBL" id="KDN81047.1"/>
    </source>
</evidence>
<dbReference type="AlphaFoldDB" id="A0A066YIR3"/>
<dbReference type="PATRIC" id="fig|1348663.4.peg.6904"/>
<name>A0A066YIR3_9ACTN</name>
<dbReference type="RefSeq" id="WP_035869505.1">
    <property type="nucleotide sequence ID" value="NZ_KK853997.1"/>
</dbReference>
<proteinExistence type="predicted"/>
<reference evidence="2 3" key="1">
    <citation type="submission" date="2014-05" db="EMBL/GenBank/DDBJ databases">
        <title>Draft Genome Sequence of Kitasatospora cheerisanensis KCTC 2395.</title>
        <authorList>
            <person name="Nam D.H."/>
        </authorList>
    </citation>
    <scope>NUCLEOTIDE SEQUENCE [LARGE SCALE GENOMIC DNA]</scope>
    <source>
        <strain evidence="2 3">KCTC 2395</strain>
    </source>
</reference>
<comment type="caution">
    <text evidence="2">The sequence shown here is derived from an EMBL/GenBank/DDBJ whole genome shotgun (WGS) entry which is preliminary data.</text>
</comment>
<keyword evidence="3" id="KW-1185">Reference proteome</keyword>
<gene>
    <name evidence="2" type="ORF">KCH_71410</name>
</gene>
<evidence type="ECO:0000256" key="1">
    <source>
        <dbReference type="SAM" id="MobiDB-lite"/>
    </source>
</evidence>
<accession>A0A066YIR3</accession>
<dbReference type="Proteomes" id="UP000027178">
    <property type="component" value="Unassembled WGS sequence"/>
</dbReference>